<dbReference type="InterPro" id="IPR000999">
    <property type="entry name" value="RNase_III_dom"/>
</dbReference>
<accession>A0A6S6VRF4</accession>
<gene>
    <name evidence="2" type="ORF">PTTW11_02072</name>
</gene>
<feature type="compositionally biased region" description="Basic and acidic residues" evidence="1">
    <location>
        <begin position="319"/>
        <end position="328"/>
    </location>
</feature>
<feature type="compositionally biased region" description="Basic and acidic residues" evidence="1">
    <location>
        <begin position="385"/>
        <end position="470"/>
    </location>
</feature>
<protein>
    <submittedName>
        <fullName evidence="2">Smc</fullName>
    </submittedName>
</protein>
<feature type="region of interest" description="Disordered" evidence="1">
    <location>
        <begin position="273"/>
        <end position="297"/>
    </location>
</feature>
<evidence type="ECO:0000313" key="2">
    <source>
        <dbReference type="EMBL" id="CAE7010767.1"/>
    </source>
</evidence>
<feature type="region of interest" description="Disordered" evidence="1">
    <location>
        <begin position="483"/>
        <end position="747"/>
    </location>
</feature>
<dbReference type="Gene3D" id="1.10.1520.10">
    <property type="entry name" value="Ribonuclease III domain"/>
    <property type="match status" value="1"/>
</dbReference>
<dbReference type="GO" id="GO:0006396">
    <property type="term" value="P:RNA processing"/>
    <property type="evidence" value="ECO:0007669"/>
    <property type="project" value="InterPro"/>
</dbReference>
<feature type="compositionally biased region" description="Basic and acidic residues" evidence="1">
    <location>
        <begin position="680"/>
        <end position="741"/>
    </location>
</feature>
<organism evidence="2 3">
    <name type="scientific">Pyrenophora teres f. teres</name>
    <dbReference type="NCBI Taxonomy" id="97479"/>
    <lineage>
        <taxon>Eukaryota</taxon>
        <taxon>Fungi</taxon>
        <taxon>Dikarya</taxon>
        <taxon>Ascomycota</taxon>
        <taxon>Pezizomycotina</taxon>
        <taxon>Dothideomycetes</taxon>
        <taxon>Pleosporomycetidae</taxon>
        <taxon>Pleosporales</taxon>
        <taxon>Pleosporineae</taxon>
        <taxon>Pleosporaceae</taxon>
        <taxon>Pyrenophora</taxon>
    </lineage>
</organism>
<feature type="compositionally biased region" description="Basic and acidic residues" evidence="1">
    <location>
        <begin position="492"/>
        <end position="510"/>
    </location>
</feature>
<sequence>MFDKLGHGRISRLFKENLGKTVPYQHRVNDYFWGSRGALRQHFGPKARIPELFERRDRVYFALEKQKLKWYAPAPSPHHDLLDAAARVGRVEESIGYTFKHKLYCIEALKQTNSTTPLYFQGVAINTDNNRRLALLGDRALDLALSEIWFYTGNTLADYTAMSLKTVTRAALNTQGLKINLDKNLILVAGATGATPNQVAETFEALLGAVYVDSGHDVEAVKRVINTVQLDQNRFLRRDDNGIAERERKENAAQQWVESIEREQDQKIIAASRKKAELQRKGNAAQTESMKKNANDQSKTTWTNLFSQFLYGVQPQTQLDKDTVDSTKQRPLKTPPEAEKSHSANLADRATTEVESTTIGEYLRQYTQKLLGQKTLSIKQRRKEARKERERMKLLQEQENKERQREKDKEIALQKAKKQEIQKEKEKQKEHEAHIKELEAQEKRKLEDHRNKELKAQRQKELKAQKKRDLEAQIQQELEAQKQQELGAQKQQEVELQKQQEQQAREKQELESQAQQDSRAQEEKRLEARTHKEPDTQVEELVFQTQKEPDIQEEEKKLVVQTHKEPDTQVEEPVVQTQKESDTQEEEKKLVVQTHKEPDTQVEELVVQTQKESDTQEEEKKLVVQTHKEPDTQVEELVVQTQKESDTQEEEKELEAGAQNDFNVQEEKELEILVQNVSEAQEKKEYEDQKHTELEARKQNDEEQHIQKEQEDQSEQEKPSKRESKEREWQKEELKAGRQEDEVPLPAGLRQHAWNVANTKAATLKKRGKPCHVYALFQEQLAEAILRQRQGSKRLERRVKLREQRRIKFHEDSPEVSPPESTQEETTVAPVTSHEEELVTAPVSKQEQVQPLEIRQPVKSVSPVQKKSIPNVKKNIKQMETELIQEHQRAWQKAGTDTSKPEPQEDDYAPLRRPLKMARMRRRSLAASIEQLNEKESSSSSEEGNSHQAEVQALPTADVVGVAMRTDAVHGERANDRS</sequence>
<feature type="region of interest" description="Disordered" evidence="1">
    <location>
        <begin position="317"/>
        <end position="354"/>
    </location>
</feature>
<feature type="compositionally biased region" description="Polar residues" evidence="1">
    <location>
        <begin position="819"/>
        <end position="830"/>
    </location>
</feature>
<feature type="region of interest" description="Disordered" evidence="1">
    <location>
        <begin position="806"/>
        <end position="851"/>
    </location>
</feature>
<evidence type="ECO:0000256" key="1">
    <source>
        <dbReference type="SAM" id="MobiDB-lite"/>
    </source>
</evidence>
<dbReference type="PROSITE" id="PS50142">
    <property type="entry name" value="RNASE_3_2"/>
    <property type="match status" value="1"/>
</dbReference>
<proteinExistence type="predicted"/>
<dbReference type="SMART" id="SM00535">
    <property type="entry name" value="RIBOc"/>
    <property type="match status" value="1"/>
</dbReference>
<feature type="region of interest" description="Disordered" evidence="1">
    <location>
        <begin position="884"/>
        <end position="978"/>
    </location>
</feature>
<feature type="compositionally biased region" description="Basic and acidic residues" evidence="1">
    <location>
        <begin position="967"/>
        <end position="978"/>
    </location>
</feature>
<feature type="compositionally biased region" description="Basic and acidic residues" evidence="1">
    <location>
        <begin position="519"/>
        <end position="535"/>
    </location>
</feature>
<dbReference type="GO" id="GO:0004525">
    <property type="term" value="F:ribonuclease III activity"/>
    <property type="evidence" value="ECO:0007669"/>
    <property type="project" value="InterPro"/>
</dbReference>
<feature type="region of interest" description="Disordered" evidence="1">
    <location>
        <begin position="379"/>
        <end position="470"/>
    </location>
</feature>
<dbReference type="SUPFAM" id="SSF69065">
    <property type="entry name" value="RNase III domain-like"/>
    <property type="match status" value="1"/>
</dbReference>
<name>A0A6S6VRF4_9PLEO</name>
<dbReference type="AlphaFoldDB" id="A0A6S6VRF4"/>
<dbReference type="InterPro" id="IPR036389">
    <property type="entry name" value="RNase_III_sf"/>
</dbReference>
<feature type="compositionally biased region" description="Basic and acidic residues" evidence="1">
    <location>
        <begin position="611"/>
        <end position="631"/>
    </location>
</feature>
<reference evidence="2" key="1">
    <citation type="submission" date="2021-02" db="EMBL/GenBank/DDBJ databases">
        <authorList>
            <person name="Syme A R."/>
            <person name="Syme A R."/>
            <person name="Moolhuijzen P."/>
        </authorList>
    </citation>
    <scope>NUCLEOTIDE SEQUENCE</scope>
    <source>
        <strain evidence="2">W1-1</strain>
    </source>
</reference>
<feature type="compositionally biased region" description="Basic and acidic residues" evidence="1">
    <location>
        <begin position="547"/>
        <end position="567"/>
    </location>
</feature>
<dbReference type="CDD" id="cd00593">
    <property type="entry name" value="RIBOc"/>
    <property type="match status" value="1"/>
</dbReference>
<evidence type="ECO:0000313" key="3">
    <source>
        <dbReference type="Proteomes" id="UP000472372"/>
    </source>
</evidence>
<feature type="compositionally biased region" description="Basic and acidic residues" evidence="1">
    <location>
        <begin position="579"/>
        <end position="599"/>
    </location>
</feature>
<dbReference type="Pfam" id="PF14622">
    <property type="entry name" value="Ribonucleas_3_3"/>
    <property type="match status" value="1"/>
</dbReference>
<dbReference type="Proteomes" id="UP000472372">
    <property type="component" value="Chromosome 2"/>
</dbReference>
<feature type="compositionally biased region" description="Basic residues" evidence="1">
    <location>
        <begin position="913"/>
        <end position="924"/>
    </location>
</feature>
<dbReference type="EMBL" id="HG992978">
    <property type="protein sequence ID" value="CAE7010767.1"/>
    <property type="molecule type" value="Genomic_DNA"/>
</dbReference>